<feature type="compositionally biased region" description="Low complexity" evidence="18">
    <location>
        <begin position="666"/>
        <end position="692"/>
    </location>
</feature>
<dbReference type="SMART" id="SM00220">
    <property type="entry name" value="S_TKc"/>
    <property type="match status" value="2"/>
</dbReference>
<comment type="catalytic activity">
    <reaction evidence="13">
        <text>L-threonyl-[protein] + ATP = O-phospho-L-threonyl-[protein] + ADP + H(+)</text>
        <dbReference type="Rhea" id="RHEA:46608"/>
        <dbReference type="Rhea" id="RHEA-COMP:11060"/>
        <dbReference type="Rhea" id="RHEA-COMP:11605"/>
        <dbReference type="ChEBI" id="CHEBI:15378"/>
        <dbReference type="ChEBI" id="CHEBI:30013"/>
        <dbReference type="ChEBI" id="CHEBI:30616"/>
        <dbReference type="ChEBI" id="CHEBI:61977"/>
        <dbReference type="ChEBI" id="CHEBI:456216"/>
        <dbReference type="EC" id="2.7.11.1"/>
    </reaction>
</comment>
<dbReference type="GO" id="GO:0005524">
    <property type="term" value="F:ATP binding"/>
    <property type="evidence" value="ECO:0007669"/>
    <property type="project" value="UniProtKB-UniRule"/>
</dbReference>
<evidence type="ECO:0000256" key="4">
    <source>
        <dbReference type="ARBA" id="ARBA00012513"/>
    </source>
</evidence>
<name>A0A8J6ET42_ELECQ</name>
<keyword evidence="10" id="KW-0418">Kinase</keyword>
<evidence type="ECO:0000256" key="6">
    <source>
        <dbReference type="ARBA" id="ARBA00022553"/>
    </source>
</evidence>
<evidence type="ECO:0000256" key="10">
    <source>
        <dbReference type="ARBA" id="ARBA00022777"/>
    </source>
</evidence>
<evidence type="ECO:0000256" key="5">
    <source>
        <dbReference type="ARBA" id="ARBA00022527"/>
    </source>
</evidence>
<evidence type="ECO:0000256" key="1">
    <source>
        <dbReference type="ARBA" id="ARBA00001946"/>
    </source>
</evidence>
<comment type="subcellular location">
    <subcellularLocation>
        <location evidence="2">Nucleus</location>
    </subcellularLocation>
</comment>
<evidence type="ECO:0000256" key="13">
    <source>
        <dbReference type="ARBA" id="ARBA00047899"/>
    </source>
</evidence>
<dbReference type="Gene3D" id="1.10.510.10">
    <property type="entry name" value="Transferase(Phosphotransferase) domain 1"/>
    <property type="match status" value="2"/>
</dbReference>
<dbReference type="FunFam" id="1.10.510.10:FF:000157">
    <property type="entry name" value="Ribosomal protein S6 kinase"/>
    <property type="match status" value="1"/>
</dbReference>
<keyword evidence="8" id="KW-0677">Repeat</keyword>
<feature type="domain" description="Protein kinase" evidence="19">
    <location>
        <begin position="342"/>
        <end position="603"/>
    </location>
</feature>
<feature type="binding site" evidence="16 17">
    <location>
        <position position="371"/>
    </location>
    <ligand>
        <name>ATP</name>
        <dbReference type="ChEBI" id="CHEBI:30616"/>
    </ligand>
</feature>
<feature type="active site" description="Proton acceptor" evidence="15">
    <location>
        <position position="98"/>
    </location>
</feature>
<feature type="binding site" evidence="16">
    <location>
        <position position="2"/>
    </location>
    <ligand>
        <name>ATP</name>
        <dbReference type="ChEBI" id="CHEBI:30616"/>
    </ligand>
</feature>
<dbReference type="SMART" id="SM00133">
    <property type="entry name" value="S_TK_X"/>
    <property type="match status" value="1"/>
</dbReference>
<dbReference type="PROSITE" id="PS00108">
    <property type="entry name" value="PROTEIN_KINASE_ST"/>
    <property type="match status" value="2"/>
</dbReference>
<dbReference type="SUPFAM" id="SSF56112">
    <property type="entry name" value="Protein kinase-like (PK-like)"/>
    <property type="match status" value="2"/>
</dbReference>
<dbReference type="InterPro" id="IPR017892">
    <property type="entry name" value="Pkinase_C"/>
</dbReference>
<evidence type="ECO:0000256" key="18">
    <source>
        <dbReference type="SAM" id="MobiDB-lite"/>
    </source>
</evidence>
<dbReference type="PIRSF" id="PIRSF000606">
    <property type="entry name" value="Ribsml_S6_kin_2"/>
    <property type="match status" value="1"/>
</dbReference>
<dbReference type="Pfam" id="PF00069">
    <property type="entry name" value="Pkinase"/>
    <property type="match status" value="2"/>
</dbReference>
<protein>
    <recommendedName>
        <fullName evidence="4">non-specific serine/threonine protein kinase</fullName>
        <ecNumber evidence="4">2.7.11.1</ecNumber>
    </recommendedName>
</protein>
<evidence type="ECO:0000256" key="3">
    <source>
        <dbReference type="ARBA" id="ARBA00009804"/>
    </source>
</evidence>
<dbReference type="InterPro" id="IPR008271">
    <property type="entry name" value="Ser/Thr_kinase_AS"/>
</dbReference>
<comment type="catalytic activity">
    <reaction evidence="14">
        <text>L-seryl-[protein] + ATP = O-phospho-L-seryl-[protein] + ADP + H(+)</text>
        <dbReference type="Rhea" id="RHEA:17989"/>
        <dbReference type="Rhea" id="RHEA-COMP:9863"/>
        <dbReference type="Rhea" id="RHEA-COMP:11604"/>
        <dbReference type="ChEBI" id="CHEBI:15378"/>
        <dbReference type="ChEBI" id="CHEBI:29999"/>
        <dbReference type="ChEBI" id="CHEBI:30616"/>
        <dbReference type="ChEBI" id="CHEBI:83421"/>
        <dbReference type="ChEBI" id="CHEBI:456216"/>
        <dbReference type="EC" id="2.7.11.1"/>
    </reaction>
</comment>
<dbReference type="InterPro" id="IPR000719">
    <property type="entry name" value="Prot_kinase_dom"/>
</dbReference>
<evidence type="ECO:0000313" key="21">
    <source>
        <dbReference type="EMBL" id="KAG9475412.1"/>
    </source>
</evidence>
<dbReference type="PANTHER" id="PTHR24351">
    <property type="entry name" value="RIBOSOMAL PROTEIN S6 KINASE"/>
    <property type="match status" value="1"/>
</dbReference>
<dbReference type="InterPro" id="IPR017441">
    <property type="entry name" value="Protein_kinase_ATP_BS"/>
</dbReference>
<feature type="region of interest" description="Disordered" evidence="18">
    <location>
        <begin position="658"/>
        <end position="707"/>
    </location>
</feature>
<comment type="caution">
    <text evidence="21">The sequence shown here is derived from an EMBL/GenBank/DDBJ whole genome shotgun (WGS) entry which is preliminary data.</text>
</comment>
<keyword evidence="5" id="KW-0723">Serine/threonine-protein kinase</keyword>
<dbReference type="PROSITE" id="PS51285">
    <property type="entry name" value="AGC_KINASE_CTER"/>
    <property type="match status" value="1"/>
</dbReference>
<evidence type="ECO:0000259" key="19">
    <source>
        <dbReference type="PROSITE" id="PS50011"/>
    </source>
</evidence>
<dbReference type="Pfam" id="PF00433">
    <property type="entry name" value="Pkinase_C"/>
    <property type="match status" value="1"/>
</dbReference>
<comment type="cofactor">
    <cofactor evidence="1">
        <name>Mg(2+)</name>
        <dbReference type="ChEBI" id="CHEBI:18420"/>
    </cofactor>
</comment>
<evidence type="ECO:0000256" key="7">
    <source>
        <dbReference type="ARBA" id="ARBA00022679"/>
    </source>
</evidence>
<keyword evidence="9 16" id="KW-0547">Nucleotide-binding</keyword>
<evidence type="ECO:0000256" key="15">
    <source>
        <dbReference type="PIRSR" id="PIRSR000606-50"/>
    </source>
</evidence>
<evidence type="ECO:0000256" key="8">
    <source>
        <dbReference type="ARBA" id="ARBA00022737"/>
    </source>
</evidence>
<dbReference type="PROSITE" id="PS00107">
    <property type="entry name" value="PROTEIN_KINASE_ATP"/>
    <property type="match status" value="1"/>
</dbReference>
<evidence type="ECO:0000259" key="20">
    <source>
        <dbReference type="PROSITE" id="PS51285"/>
    </source>
</evidence>
<dbReference type="Proteomes" id="UP000770717">
    <property type="component" value="Unassembled WGS sequence"/>
</dbReference>
<feature type="active site" description="Proton acceptor" evidence="15">
    <location>
        <position position="460"/>
    </location>
</feature>
<evidence type="ECO:0000256" key="9">
    <source>
        <dbReference type="ARBA" id="ARBA00022741"/>
    </source>
</evidence>
<dbReference type="InterPro" id="IPR011009">
    <property type="entry name" value="Kinase-like_dom_sf"/>
</dbReference>
<keyword evidence="11 16" id="KW-0067">ATP-binding</keyword>
<evidence type="ECO:0000256" key="17">
    <source>
        <dbReference type="PROSITE-ProRule" id="PRU10141"/>
    </source>
</evidence>
<keyword evidence="6" id="KW-0597">Phosphoprotein</keyword>
<gene>
    <name evidence="21" type="ORF">GDO78_003696</name>
</gene>
<sequence length="707" mass="78497">MKVLRKAALVQKEKTAEHTRTERTVLEHVRQSPFLVTLHYAFQTDAKLHLILDYVSGGELFTHLYQRDNFSEDAVRFYSGEVILALEHLHKLGIVYRDIKLENILLDSDGHVVLTDFGLSKEFVAEECERTYSFCGTTEYMAPEIIRGQGGHGKSVDWWSLGILIYELLTGASPFTLEGEKNSQSEVSRRILKMEPSYSFSLSLEARDLLQKLLRKDPKKRLGAGGASQIKEHPFYRGLDWESLSLRKVTPPFRPSIRSETDVSNFSDEFTSLDPVYSPAATPPSGARIFQGYSFVAPSVLFGVNAVMTDMPAPSADKPGSPTLALSAAMKDSPFFQQYEMDLQEPALGSGSFSVCRKCRHRQSKKDYAVKIVSKRMEVNTQREVAALKLCQGHPNIVNLHDVFHDQYHSYLVMEFLDGGELLERIKKQSRFSEVEASGLMRSLVSAVAHMHEAGVVHRDLKPENLLLSSPGEDAVLKVIDFGFARLRPPGSRPLHTPCFTLHYAAPELLSRQGYDELCDLWSLGVIMYTMLCGQVPFQGERGGSPQSRAADIINKIKEGDFMMQGESWDHVSDEAKELVKGLLTVDPSCRLSLGELQESEWLRGGRPLSSTPLMTPDVLESSGNATKTCVHATFLAFNRGKREGVFLKSVENAPLAKRRKQKNCSTGGDVRSGSSSSSSSSSSSATTAARSPKSRVPPQSHRPANS</sequence>
<feature type="domain" description="Protein kinase" evidence="19">
    <location>
        <begin position="1"/>
        <end position="236"/>
    </location>
</feature>
<keyword evidence="22" id="KW-1185">Reference proteome</keyword>
<evidence type="ECO:0000256" key="2">
    <source>
        <dbReference type="ARBA" id="ARBA00004123"/>
    </source>
</evidence>
<dbReference type="GO" id="GO:0035556">
    <property type="term" value="P:intracellular signal transduction"/>
    <property type="evidence" value="ECO:0007669"/>
    <property type="project" value="InterPro"/>
</dbReference>
<evidence type="ECO:0000256" key="14">
    <source>
        <dbReference type="ARBA" id="ARBA00048679"/>
    </source>
</evidence>
<dbReference type="GO" id="GO:0004674">
    <property type="term" value="F:protein serine/threonine kinase activity"/>
    <property type="evidence" value="ECO:0007669"/>
    <property type="project" value="UniProtKB-KW"/>
</dbReference>
<evidence type="ECO:0000256" key="12">
    <source>
        <dbReference type="ARBA" id="ARBA00023242"/>
    </source>
</evidence>
<dbReference type="InterPro" id="IPR016239">
    <property type="entry name" value="Ribosomal_S6_kinase_II"/>
</dbReference>
<dbReference type="EC" id="2.7.11.1" evidence="4"/>
<proteinExistence type="inferred from homology"/>
<feature type="domain" description="AGC-kinase C-terminal" evidence="20">
    <location>
        <begin position="237"/>
        <end position="305"/>
    </location>
</feature>
<dbReference type="FunFam" id="1.10.510.10:FF:000109">
    <property type="entry name" value="Ribosomal protein S6 kinase"/>
    <property type="match status" value="1"/>
</dbReference>
<comment type="similarity">
    <text evidence="3">Belongs to the protein kinase superfamily. AGC Ser/Thr protein kinase family. S6 kinase subfamily.</text>
</comment>
<dbReference type="GO" id="GO:0000287">
    <property type="term" value="F:magnesium ion binding"/>
    <property type="evidence" value="ECO:0007669"/>
    <property type="project" value="InterPro"/>
</dbReference>
<reference evidence="21" key="1">
    <citation type="thesis" date="2020" institute="ProQuest LLC" country="789 East Eisenhower Parkway, Ann Arbor, MI, USA">
        <title>Comparative Genomics and Chromosome Evolution.</title>
        <authorList>
            <person name="Mudd A.B."/>
        </authorList>
    </citation>
    <scope>NUCLEOTIDE SEQUENCE</scope>
    <source>
        <strain evidence="21">HN-11 Male</strain>
        <tissue evidence="21">Kidney and liver</tissue>
    </source>
</reference>
<keyword evidence="7" id="KW-0808">Transferase</keyword>
<dbReference type="FunFam" id="3.30.200.20:FF:000208">
    <property type="entry name" value="Ribosomal protein S6 kinase"/>
    <property type="match status" value="1"/>
</dbReference>
<evidence type="ECO:0000256" key="16">
    <source>
        <dbReference type="PIRSR" id="PIRSR000606-51"/>
    </source>
</evidence>
<evidence type="ECO:0000313" key="22">
    <source>
        <dbReference type="Proteomes" id="UP000770717"/>
    </source>
</evidence>
<dbReference type="Gene3D" id="3.30.200.20">
    <property type="entry name" value="Phosphorylase Kinase, domain 1"/>
    <property type="match status" value="2"/>
</dbReference>
<keyword evidence="12" id="KW-0539">Nucleus</keyword>
<dbReference type="AlphaFoldDB" id="A0A8J6ET42"/>
<dbReference type="OrthoDB" id="6764942at2759"/>
<dbReference type="InterPro" id="IPR000961">
    <property type="entry name" value="AGC-kinase_C"/>
</dbReference>
<accession>A0A8J6ET42</accession>
<feature type="binding site" evidence="16">
    <location>
        <begin position="348"/>
        <end position="356"/>
    </location>
    <ligand>
        <name>ATP</name>
        <dbReference type="ChEBI" id="CHEBI:30616"/>
    </ligand>
</feature>
<organism evidence="21 22">
    <name type="scientific">Eleutherodactylus coqui</name>
    <name type="common">Puerto Rican coqui</name>
    <dbReference type="NCBI Taxonomy" id="57060"/>
    <lineage>
        <taxon>Eukaryota</taxon>
        <taxon>Metazoa</taxon>
        <taxon>Chordata</taxon>
        <taxon>Craniata</taxon>
        <taxon>Vertebrata</taxon>
        <taxon>Euteleostomi</taxon>
        <taxon>Amphibia</taxon>
        <taxon>Batrachia</taxon>
        <taxon>Anura</taxon>
        <taxon>Neobatrachia</taxon>
        <taxon>Hyloidea</taxon>
        <taxon>Eleutherodactylidae</taxon>
        <taxon>Eleutherodactylinae</taxon>
        <taxon>Eleutherodactylus</taxon>
        <taxon>Eleutherodactylus</taxon>
    </lineage>
</organism>
<evidence type="ECO:0000256" key="11">
    <source>
        <dbReference type="ARBA" id="ARBA00022840"/>
    </source>
</evidence>
<dbReference type="EMBL" id="WNTK01000012">
    <property type="protein sequence ID" value="KAG9475412.1"/>
    <property type="molecule type" value="Genomic_DNA"/>
</dbReference>
<dbReference type="GO" id="GO:0005634">
    <property type="term" value="C:nucleus"/>
    <property type="evidence" value="ECO:0007669"/>
    <property type="project" value="UniProtKB-SubCell"/>
</dbReference>
<dbReference type="PROSITE" id="PS50011">
    <property type="entry name" value="PROTEIN_KINASE_DOM"/>
    <property type="match status" value="2"/>
</dbReference>